<dbReference type="EMBL" id="CP061799">
    <property type="protein sequence ID" value="QTA79944.1"/>
    <property type="molecule type" value="Genomic_DNA"/>
</dbReference>
<keyword evidence="3" id="KW-1185">Reference proteome</keyword>
<dbReference type="Gene3D" id="3.40.50.150">
    <property type="entry name" value="Vaccinia Virus protein VP39"/>
    <property type="match status" value="1"/>
</dbReference>
<dbReference type="RefSeq" id="WP_207691643.1">
    <property type="nucleotide sequence ID" value="NZ_CP061799.1"/>
</dbReference>
<evidence type="ECO:0000313" key="2">
    <source>
        <dbReference type="EMBL" id="QTA79944.1"/>
    </source>
</evidence>
<gene>
    <name evidence="2" type="ORF">dnl_22280</name>
</gene>
<feature type="domain" description="Methyltransferase type 11" evidence="1">
    <location>
        <begin position="65"/>
        <end position="157"/>
    </location>
</feature>
<dbReference type="GO" id="GO:0032259">
    <property type="term" value="P:methylation"/>
    <property type="evidence" value="ECO:0007669"/>
    <property type="project" value="UniProtKB-KW"/>
</dbReference>
<dbReference type="GO" id="GO:0008757">
    <property type="term" value="F:S-adenosylmethionine-dependent methyltransferase activity"/>
    <property type="evidence" value="ECO:0007669"/>
    <property type="project" value="InterPro"/>
</dbReference>
<keyword evidence="2" id="KW-0808">Transferase</keyword>
<dbReference type="Proteomes" id="UP000663720">
    <property type="component" value="Chromosome"/>
</dbReference>
<name>A0A975B725_9BACT</name>
<keyword evidence="2" id="KW-0489">Methyltransferase</keyword>
<dbReference type="SUPFAM" id="SSF53335">
    <property type="entry name" value="S-adenosyl-L-methionine-dependent methyltransferases"/>
    <property type="match status" value="1"/>
</dbReference>
<dbReference type="CDD" id="cd02440">
    <property type="entry name" value="AdoMet_MTases"/>
    <property type="match status" value="1"/>
</dbReference>
<sequence>MVKWQRLSRFWRTNSLAVSIPNLFESPQFRAAIGPVTGQAIRPGGISLTMEAAGRCCLPENARVLDIGCGAGATAACLRSKFKFNAIGIDRSALLLADALKQEQMLPLIRGDAVHLPFAGSCMDGVFMECVMSLIPEPSNAASECCRVLKPGAWLIISDIYARNKPANIKQEPFPMRSCLGGAMNREKIEDMINNSGFHCLAWEDRSDLLKQMAAQLVFEFGSMNAFWSAFCNGNTQYEFKERIKDIRPGYYLLMARKK</sequence>
<dbReference type="Pfam" id="PF08241">
    <property type="entry name" value="Methyltransf_11"/>
    <property type="match status" value="1"/>
</dbReference>
<dbReference type="InterPro" id="IPR029063">
    <property type="entry name" value="SAM-dependent_MTases_sf"/>
</dbReference>
<dbReference type="AlphaFoldDB" id="A0A975B725"/>
<dbReference type="NCBIfam" id="NF045667">
    <property type="entry name" value="MTase_DVU1556"/>
    <property type="match status" value="1"/>
</dbReference>
<proteinExistence type="predicted"/>
<evidence type="ECO:0000259" key="1">
    <source>
        <dbReference type="Pfam" id="PF08241"/>
    </source>
</evidence>
<dbReference type="PANTHER" id="PTHR43591">
    <property type="entry name" value="METHYLTRANSFERASE"/>
    <property type="match status" value="1"/>
</dbReference>
<organism evidence="2 3">
    <name type="scientific">Desulfonema limicola</name>
    <dbReference type="NCBI Taxonomy" id="45656"/>
    <lineage>
        <taxon>Bacteria</taxon>
        <taxon>Pseudomonadati</taxon>
        <taxon>Thermodesulfobacteriota</taxon>
        <taxon>Desulfobacteria</taxon>
        <taxon>Desulfobacterales</taxon>
        <taxon>Desulfococcaceae</taxon>
        <taxon>Desulfonema</taxon>
    </lineage>
</organism>
<reference evidence="2" key="1">
    <citation type="journal article" date="2021" name="Microb. Physiol.">
        <title>Proteogenomic Insights into the Physiology of Marine, Sulfate-Reducing, Filamentous Desulfonema limicola and Desulfonema magnum.</title>
        <authorList>
            <person name="Schnaars V."/>
            <person name="Wohlbrand L."/>
            <person name="Scheve S."/>
            <person name="Hinrichs C."/>
            <person name="Reinhardt R."/>
            <person name="Rabus R."/>
        </authorList>
    </citation>
    <scope>NUCLEOTIDE SEQUENCE</scope>
    <source>
        <strain evidence="2">5ac10</strain>
    </source>
</reference>
<protein>
    <submittedName>
        <fullName evidence="2">SAM-dependent methyltransferase</fullName>
    </submittedName>
</protein>
<dbReference type="KEGG" id="dli:dnl_22280"/>
<accession>A0A975B725</accession>
<dbReference type="InterPro" id="IPR013216">
    <property type="entry name" value="Methyltransf_11"/>
</dbReference>
<dbReference type="PANTHER" id="PTHR43591:SF110">
    <property type="entry name" value="RHODANESE DOMAIN-CONTAINING PROTEIN"/>
    <property type="match status" value="1"/>
</dbReference>
<evidence type="ECO:0000313" key="3">
    <source>
        <dbReference type="Proteomes" id="UP000663720"/>
    </source>
</evidence>